<protein>
    <submittedName>
        <fullName evidence="1">Uncharacterized protein</fullName>
    </submittedName>
</protein>
<sequence>MHQIGKLHRVLNEEHRNVVAHQIPVALVGIELDGKAAHVARRVHRARAARHRGKAHEDRHLHTRLRQHLGGGVFLE</sequence>
<reference evidence="1" key="1">
    <citation type="submission" date="2019-08" db="EMBL/GenBank/DDBJ databases">
        <authorList>
            <person name="Kucharzyk K."/>
            <person name="Murdoch R.W."/>
            <person name="Higgins S."/>
            <person name="Loffler F."/>
        </authorList>
    </citation>
    <scope>NUCLEOTIDE SEQUENCE</scope>
</reference>
<accession>A0A645EGR0</accession>
<dbReference type="EMBL" id="VSSQ01046968">
    <property type="protein sequence ID" value="MPN00937.1"/>
    <property type="molecule type" value="Genomic_DNA"/>
</dbReference>
<name>A0A645EGR0_9ZZZZ</name>
<proteinExistence type="predicted"/>
<evidence type="ECO:0000313" key="1">
    <source>
        <dbReference type="EMBL" id="MPN00937.1"/>
    </source>
</evidence>
<comment type="caution">
    <text evidence="1">The sequence shown here is derived from an EMBL/GenBank/DDBJ whole genome shotgun (WGS) entry which is preliminary data.</text>
</comment>
<organism evidence="1">
    <name type="scientific">bioreactor metagenome</name>
    <dbReference type="NCBI Taxonomy" id="1076179"/>
    <lineage>
        <taxon>unclassified sequences</taxon>
        <taxon>metagenomes</taxon>
        <taxon>ecological metagenomes</taxon>
    </lineage>
</organism>
<gene>
    <name evidence="1" type="ORF">SDC9_148135</name>
</gene>
<dbReference type="AlphaFoldDB" id="A0A645EGR0"/>